<evidence type="ECO:0000313" key="2">
    <source>
        <dbReference type="Proteomes" id="UP001633002"/>
    </source>
</evidence>
<reference evidence="1 2" key="1">
    <citation type="submission" date="2024-09" db="EMBL/GenBank/DDBJ databases">
        <title>Chromosome-scale assembly of Riccia sorocarpa.</title>
        <authorList>
            <person name="Paukszto L."/>
        </authorList>
    </citation>
    <scope>NUCLEOTIDE SEQUENCE [LARGE SCALE GENOMIC DNA]</scope>
    <source>
        <strain evidence="1">LP-2024</strain>
        <tissue evidence="1">Aerial parts of the thallus</tissue>
    </source>
</reference>
<accession>A0ABD3HS73</accession>
<protein>
    <submittedName>
        <fullName evidence="1">Uncharacterized protein</fullName>
    </submittedName>
</protein>
<gene>
    <name evidence="1" type="ORF">R1sor_008033</name>
</gene>
<sequence length="268" mass="30713">MRSGVVAKTRASRLQKGLGLNLSKDLTFDAMHALALCLFRKYIELLRKYNMDHLDRKEALTSTLSESEEYLGPNGAILEHIVGYNNIKTNACNMEATFTTHYARSFFGTCMTQKWEDDDGLMLGHRVAYLIHQYLRFSGSRRVQETLGDICASWHSEGILMVTTQEPAKKIWELSVRESTSLCAQQIQKNGIGIGTKRPSNRQVPQGMRTYLTRFWRAEEQETEGELRNFSNKYIMFKSILMRGKVIKSGDHVIVMDEKENSLSQEQN</sequence>
<name>A0ABD3HS73_9MARC</name>
<proteinExistence type="predicted"/>
<dbReference type="Proteomes" id="UP001633002">
    <property type="component" value="Unassembled WGS sequence"/>
</dbReference>
<keyword evidence="2" id="KW-1185">Reference proteome</keyword>
<organism evidence="1 2">
    <name type="scientific">Riccia sorocarpa</name>
    <dbReference type="NCBI Taxonomy" id="122646"/>
    <lineage>
        <taxon>Eukaryota</taxon>
        <taxon>Viridiplantae</taxon>
        <taxon>Streptophyta</taxon>
        <taxon>Embryophyta</taxon>
        <taxon>Marchantiophyta</taxon>
        <taxon>Marchantiopsida</taxon>
        <taxon>Marchantiidae</taxon>
        <taxon>Marchantiales</taxon>
        <taxon>Ricciaceae</taxon>
        <taxon>Riccia</taxon>
    </lineage>
</organism>
<comment type="caution">
    <text evidence="1">The sequence shown here is derived from an EMBL/GenBank/DDBJ whole genome shotgun (WGS) entry which is preliminary data.</text>
</comment>
<dbReference type="AlphaFoldDB" id="A0ABD3HS73"/>
<evidence type="ECO:0000313" key="1">
    <source>
        <dbReference type="EMBL" id="KAL3694382.1"/>
    </source>
</evidence>
<dbReference type="EMBL" id="JBJQOH010000003">
    <property type="protein sequence ID" value="KAL3694382.1"/>
    <property type="molecule type" value="Genomic_DNA"/>
</dbReference>